<keyword evidence="3" id="KW-0472">Membrane</keyword>
<comment type="similarity">
    <text evidence="2">Belongs to the casein kinase 2 subunit beta family.</text>
</comment>
<evidence type="ECO:0000313" key="9">
    <source>
        <dbReference type="Proteomes" id="UP001295740"/>
    </source>
</evidence>
<evidence type="ECO:0000256" key="6">
    <source>
        <dbReference type="SAM" id="MobiDB-lite"/>
    </source>
</evidence>
<dbReference type="GO" id="GO:0005956">
    <property type="term" value="C:protein kinase CK2 complex"/>
    <property type="evidence" value="ECO:0007669"/>
    <property type="project" value="InterPro"/>
</dbReference>
<dbReference type="InterPro" id="IPR040096">
    <property type="entry name" value="Ric1"/>
</dbReference>
<accession>A0AAI8VSS2</accession>
<dbReference type="InterPro" id="IPR016149">
    <property type="entry name" value="Casein_kin_II_reg-sub_N"/>
</dbReference>
<dbReference type="Gene3D" id="2.130.10.10">
    <property type="entry name" value="YVTN repeat-like/Quinoprotein amine dehydrogenase"/>
    <property type="match status" value="1"/>
</dbReference>
<feature type="region of interest" description="Disordered" evidence="6">
    <location>
        <begin position="1"/>
        <end position="52"/>
    </location>
</feature>
<comment type="caution">
    <text evidence="8">The sequence shown here is derived from an EMBL/GenBank/DDBJ whole genome shotgun (WGS) entry which is preliminary data.</text>
</comment>
<feature type="compositionally biased region" description="Polar residues" evidence="6">
    <location>
        <begin position="67"/>
        <end position="92"/>
    </location>
</feature>
<dbReference type="EMBL" id="CAUWAG010000020">
    <property type="protein sequence ID" value="CAJ2513436.1"/>
    <property type="molecule type" value="Genomic_DNA"/>
</dbReference>
<protein>
    <submittedName>
        <fullName evidence="8">Uu.00g015550.m01.CDS01</fullName>
    </submittedName>
</protein>
<dbReference type="Gene3D" id="2.20.25.20">
    <property type="match status" value="1"/>
</dbReference>
<dbReference type="InterPro" id="IPR035991">
    <property type="entry name" value="Casein_kinase_II_beta-like"/>
</dbReference>
<organism evidence="8 9">
    <name type="scientific">Anthostomella pinea</name>
    <dbReference type="NCBI Taxonomy" id="933095"/>
    <lineage>
        <taxon>Eukaryota</taxon>
        <taxon>Fungi</taxon>
        <taxon>Dikarya</taxon>
        <taxon>Ascomycota</taxon>
        <taxon>Pezizomycotina</taxon>
        <taxon>Sordariomycetes</taxon>
        <taxon>Xylariomycetidae</taxon>
        <taxon>Xylariales</taxon>
        <taxon>Xylariaceae</taxon>
        <taxon>Anthostomella</taxon>
    </lineage>
</organism>
<dbReference type="SUPFAM" id="SSF57798">
    <property type="entry name" value="Casein kinase II beta subunit"/>
    <property type="match status" value="1"/>
</dbReference>
<dbReference type="GO" id="GO:0000139">
    <property type="term" value="C:Golgi membrane"/>
    <property type="evidence" value="ECO:0007669"/>
    <property type="project" value="TreeGrafter"/>
</dbReference>
<dbReference type="PANTHER" id="PTHR22746">
    <property type="entry name" value="RAB6A-GEF COMPLEX PARTNER PROTEIN 1"/>
    <property type="match status" value="1"/>
</dbReference>
<dbReference type="InterPro" id="IPR015943">
    <property type="entry name" value="WD40/YVTN_repeat-like_dom_sf"/>
</dbReference>
<dbReference type="InterPro" id="IPR036322">
    <property type="entry name" value="WD40_repeat_dom_sf"/>
</dbReference>
<feature type="region of interest" description="Disordered" evidence="6">
    <location>
        <begin position="1049"/>
        <end position="1092"/>
    </location>
</feature>
<dbReference type="GO" id="GO:0042147">
    <property type="term" value="P:retrograde transport, endosome to Golgi"/>
    <property type="evidence" value="ECO:0007669"/>
    <property type="project" value="TreeGrafter"/>
</dbReference>
<feature type="region of interest" description="Disordered" evidence="6">
    <location>
        <begin position="64"/>
        <end position="95"/>
    </location>
</feature>
<evidence type="ECO:0000259" key="7">
    <source>
        <dbReference type="Pfam" id="PF07064"/>
    </source>
</evidence>
<evidence type="ECO:0000256" key="2">
    <source>
        <dbReference type="ARBA" id="ARBA00006941"/>
    </source>
</evidence>
<evidence type="ECO:0000256" key="5">
    <source>
        <dbReference type="ARBA" id="ARBA00062110"/>
    </source>
</evidence>
<comment type="subunit">
    <text evidence="5">Tetramer composed of two alpha chains, one beta chain and one beta' chain.</text>
</comment>
<feature type="domain" description="RIC1 C-terminal alpha solenoid region" evidence="7">
    <location>
        <begin position="867"/>
        <end position="1037"/>
    </location>
</feature>
<dbReference type="FunFam" id="1.10.1820.10:FF:000003">
    <property type="entry name" value="Casein kinase II subunit beta"/>
    <property type="match status" value="1"/>
</dbReference>
<dbReference type="SUPFAM" id="SSF50978">
    <property type="entry name" value="WD40 repeat-like"/>
    <property type="match status" value="2"/>
</dbReference>
<dbReference type="PANTHER" id="PTHR22746:SF10">
    <property type="entry name" value="GUANINE NUCLEOTIDE EXCHANGE FACTOR SUBUNIT RIC1"/>
    <property type="match status" value="1"/>
</dbReference>
<keyword evidence="9" id="KW-1185">Reference proteome</keyword>
<comment type="subcellular location">
    <subcellularLocation>
        <location evidence="1">Membrane</location>
    </subcellularLocation>
</comment>
<feature type="compositionally biased region" description="Acidic residues" evidence="6">
    <location>
        <begin position="1349"/>
        <end position="1372"/>
    </location>
</feature>
<feature type="compositionally biased region" description="Polar residues" evidence="6">
    <location>
        <begin position="12"/>
        <end position="26"/>
    </location>
</feature>
<feature type="compositionally biased region" description="Polar residues" evidence="6">
    <location>
        <begin position="1058"/>
        <end position="1084"/>
    </location>
</feature>
<reference evidence="8" key="1">
    <citation type="submission" date="2023-10" db="EMBL/GenBank/DDBJ databases">
        <authorList>
            <person name="Hackl T."/>
        </authorList>
    </citation>
    <scope>NUCLEOTIDE SEQUENCE</scope>
</reference>
<feature type="region of interest" description="Disordered" evidence="6">
    <location>
        <begin position="1343"/>
        <end position="1380"/>
    </location>
</feature>
<sequence length="1380" mass="154050">MYWPIGTPRIYATTTTPPSNKPNLTVSHDGLSPSPGADGVSLSSTESTAPRDQEANDLNTLEAHVPSTPSVRTPGTPGINSVEQYEGSSHGPQSYFARSEETTIPSGEPVVGLKVSRSGNLFAVITTSSMTIWQTKPTVVQALVVRSEASTKSYGTNVALLLRPDAAIFVVQTSLGYLITYSLATDAESRVYKPHFADHTNIHRRRQSHFGGPDNSAPDQILLGPGEGAGVRDISVRFRRVIKVDAGIEYALALDDELVVATQRPAAVQCIRWTPDSTGSQTSTELVSRMGWLEKKTYITEMTHDRPMNLSTWITNDGKAYAVQRISASQSNTGPAVDPKKLFKGYCFHTPQKQEDYATRAVVNARFSLIAVGCADGGIHVYSARDYAGNIPHSHVHTLSVSHSSSGSLTTLSYSPDGYCLFAGYEHGWATWSVFGKSASQSFGASSSIITANKEEWLAGITEACWIGGGCEILLVGHQDQAVWSLELARSAVTGCYSPPNLFRTVLQSSTSVMVYRGYDLPDLTSISAEPFLWHTARIPSNYLLNQWPIKCTVVSSDGRYVAVAGKRGLAHYSVKSGRWKTFTNEAMENEFQVKGGMCWYQHVLVAAVEVNRSYELRLYSREAALDNATVMFTQQMPASIVLITPSGDDSLLVYTHDNLLYHYILTPVDGVIRPIQVGQIAFHGIVRSPARVRGLSWILPETQMLNGDPSQDVRCASVLFLVDGKLVLLQPSMNHEGQLKYDMRVISHNVEYYTSMRDQSSVNMVSQVSSHFSLEAEEGNLRNSLWVFEGHELKLWPDVQDVLDATSGESTKELPPMVSMPIDFYPLSILLGKGIVLGVEPDLVQRRDVSFSFFRFSIRTHLFLPEILQFHLKLNNGIAALKLARQYQDLEYFAHGLEILLHHVLDEEVDSAPRPEDAILPRVLSLLSSFKQYLDIVVQCTRKTEVRSWRTLFAYLPPPQELFEESLQRGSLKTAGGYLLILHTFEELEAASEQSVRLFSRAIREEDWELCKELARFLAAMDESGETLREAMELVNIRVKKDSDDTDIMTRLEVPSRKTNGNSGLLRQNSSTGSDAQSTSDASTPPVPLAGTRHHQLSVYHVDIERTALRPPFSAPMMDEFASESDSDYTSYWRDWFISSRGNEYFCEIDEDYLTDRFNLTGLNTEVQYYQYALDLITDVFDLDCDDDMRETIEKSARHLYGLIHARYIVTTRGLAKMLDKYKKADFGKCPRVFCHSHPLLPMGQTDAAHQKPVKLYCVRCEDVYNPKSSRHAAIDGAYFGTSFHNIMFQVYPALVPPKIAERYIPRVYGFKVHAPAALIRWQNSQRADMLRRLRKMEVESGFKDDVNGDEDLDEDEEDEDVDPEALDPAEGDAMHVVG</sequence>
<dbReference type="GO" id="GO:0034066">
    <property type="term" value="C:Ric1-Rgp1 guanyl-nucleotide exchange factor complex"/>
    <property type="evidence" value="ECO:0007669"/>
    <property type="project" value="InterPro"/>
</dbReference>
<evidence type="ECO:0000313" key="8">
    <source>
        <dbReference type="EMBL" id="CAJ2513436.1"/>
    </source>
</evidence>
<dbReference type="Proteomes" id="UP001295740">
    <property type="component" value="Unassembled WGS sequence"/>
</dbReference>
<gene>
    <name evidence="8" type="ORF">KHLLAP_LOCUS13904</name>
</gene>
<dbReference type="Pfam" id="PF25440">
    <property type="entry name" value="Beta-prop_RIC1_2nd"/>
    <property type="match status" value="1"/>
</dbReference>
<dbReference type="PRINTS" id="PR00472">
    <property type="entry name" value="CASNKINASEII"/>
</dbReference>
<dbReference type="GO" id="GO:0019887">
    <property type="term" value="F:protein kinase regulator activity"/>
    <property type="evidence" value="ECO:0007669"/>
    <property type="project" value="InterPro"/>
</dbReference>
<dbReference type="Pfam" id="PF01214">
    <property type="entry name" value="CK_II_beta"/>
    <property type="match status" value="1"/>
</dbReference>
<comment type="function">
    <text evidence="4">Regulatory subunit of casein kinase II/CK2. As part of the kinase complex regulates the basal catalytic activity of the alpha subunit a constitutively active serine/threonine-protein kinase that phosphorylates a large number of substrates containing acidic residues C-terminal to the phosphorylated serine or threonine.</text>
</comment>
<dbReference type="SMART" id="SM01085">
    <property type="entry name" value="CK_II_beta"/>
    <property type="match status" value="1"/>
</dbReference>
<dbReference type="FunFam" id="2.20.25.20:FF:000001">
    <property type="entry name" value="Casein kinase II subunit beta"/>
    <property type="match status" value="1"/>
</dbReference>
<proteinExistence type="inferred from homology"/>
<dbReference type="Pfam" id="PF07064">
    <property type="entry name" value="RIC1"/>
    <property type="match status" value="1"/>
</dbReference>
<dbReference type="InterPro" id="IPR009771">
    <property type="entry name" value="RIC1_C"/>
</dbReference>
<dbReference type="GO" id="GO:0005829">
    <property type="term" value="C:cytosol"/>
    <property type="evidence" value="ECO:0007669"/>
    <property type="project" value="TreeGrafter"/>
</dbReference>
<evidence type="ECO:0000256" key="1">
    <source>
        <dbReference type="ARBA" id="ARBA00004370"/>
    </source>
</evidence>
<dbReference type="InterPro" id="IPR000704">
    <property type="entry name" value="Casein_kinase_II_reg-sub"/>
</dbReference>
<dbReference type="GO" id="GO:0006886">
    <property type="term" value="P:intracellular protein transport"/>
    <property type="evidence" value="ECO:0007669"/>
    <property type="project" value="InterPro"/>
</dbReference>
<name>A0AAI8VSS2_9PEZI</name>
<evidence type="ECO:0000256" key="3">
    <source>
        <dbReference type="ARBA" id="ARBA00023136"/>
    </source>
</evidence>
<dbReference type="Gene3D" id="1.10.1820.10">
    <property type="entry name" value="protein kinase ck2 holoenzyme, chain C, domain 1"/>
    <property type="match status" value="1"/>
</dbReference>
<evidence type="ECO:0000256" key="4">
    <source>
        <dbReference type="ARBA" id="ARBA00045899"/>
    </source>
</evidence>